<protein>
    <recommendedName>
        <fullName evidence="4">Secreted protein</fullName>
    </recommendedName>
</protein>
<feature type="chain" id="PRO_5026722682" description="Secreted protein" evidence="1">
    <location>
        <begin position="22"/>
        <end position="83"/>
    </location>
</feature>
<organism evidence="2 3">
    <name type="scientific">Thalassovita mangrovi</name>
    <dbReference type="NCBI Taxonomy" id="2692236"/>
    <lineage>
        <taxon>Bacteria</taxon>
        <taxon>Pseudomonadati</taxon>
        <taxon>Pseudomonadota</taxon>
        <taxon>Alphaproteobacteria</taxon>
        <taxon>Rhodobacterales</taxon>
        <taxon>Roseobacteraceae</taxon>
        <taxon>Thalassovita</taxon>
    </lineage>
</organism>
<evidence type="ECO:0000256" key="1">
    <source>
        <dbReference type="SAM" id="SignalP"/>
    </source>
</evidence>
<dbReference type="AlphaFoldDB" id="A0A6L8LDR9"/>
<dbReference type="Proteomes" id="UP000479043">
    <property type="component" value="Unassembled WGS sequence"/>
</dbReference>
<evidence type="ECO:0000313" key="2">
    <source>
        <dbReference type="EMBL" id="MYM54088.1"/>
    </source>
</evidence>
<evidence type="ECO:0008006" key="4">
    <source>
        <dbReference type="Google" id="ProtNLM"/>
    </source>
</evidence>
<name>A0A6L8LDR9_9RHOB</name>
<dbReference type="EMBL" id="WWEN01000002">
    <property type="protein sequence ID" value="MYM54088.1"/>
    <property type="molecule type" value="Genomic_DNA"/>
</dbReference>
<gene>
    <name evidence="2" type="ORF">GR167_02140</name>
</gene>
<accession>A0A6L8LDR9</accession>
<dbReference type="RefSeq" id="WP_160971805.1">
    <property type="nucleotide sequence ID" value="NZ_WWEN01000002.1"/>
</dbReference>
<proteinExistence type="predicted"/>
<feature type="signal peptide" evidence="1">
    <location>
        <begin position="1"/>
        <end position="21"/>
    </location>
</feature>
<reference evidence="2 3" key="1">
    <citation type="submission" date="2020-01" db="EMBL/GenBank/DDBJ databases">
        <authorList>
            <person name="Chen S."/>
        </authorList>
    </citation>
    <scope>NUCLEOTIDE SEQUENCE [LARGE SCALE GENOMIC DNA]</scope>
    <source>
        <strain evidence="2 3">GS-10</strain>
    </source>
</reference>
<evidence type="ECO:0000313" key="3">
    <source>
        <dbReference type="Proteomes" id="UP000479043"/>
    </source>
</evidence>
<sequence length="83" mass="8787">MKKTIVLALSALMATSSMGFAYSTNANENAANGQEKAMANCRAVIIKQNANGQTGSETGSENDSKQLPTAVTNCDKFWTNLPD</sequence>
<comment type="caution">
    <text evidence="2">The sequence shown here is derived from an EMBL/GenBank/DDBJ whole genome shotgun (WGS) entry which is preliminary data.</text>
</comment>
<keyword evidence="3" id="KW-1185">Reference proteome</keyword>
<keyword evidence="1" id="KW-0732">Signal</keyword>